<feature type="domain" description="F-box" evidence="1">
    <location>
        <begin position="3"/>
        <end position="47"/>
    </location>
</feature>
<dbReference type="InterPro" id="IPR001810">
    <property type="entry name" value="F-box_dom"/>
</dbReference>
<organism evidence="2 3">
    <name type="scientific">Gigaspora margarita</name>
    <dbReference type="NCBI Taxonomy" id="4874"/>
    <lineage>
        <taxon>Eukaryota</taxon>
        <taxon>Fungi</taxon>
        <taxon>Fungi incertae sedis</taxon>
        <taxon>Mucoromycota</taxon>
        <taxon>Glomeromycotina</taxon>
        <taxon>Glomeromycetes</taxon>
        <taxon>Diversisporales</taxon>
        <taxon>Gigasporaceae</taxon>
        <taxon>Gigaspora</taxon>
    </lineage>
</organism>
<reference evidence="2 3" key="1">
    <citation type="journal article" date="2019" name="Environ. Microbiol.">
        <title>At the nexus of three kingdoms: the genome of the mycorrhizal fungus Gigaspora margarita provides insights into plant, endobacterial and fungal interactions.</title>
        <authorList>
            <person name="Venice F."/>
            <person name="Ghignone S."/>
            <person name="Salvioli di Fossalunga A."/>
            <person name="Amselem J."/>
            <person name="Novero M."/>
            <person name="Xianan X."/>
            <person name="Sedzielewska Toro K."/>
            <person name="Morin E."/>
            <person name="Lipzen A."/>
            <person name="Grigoriev I.V."/>
            <person name="Henrissat B."/>
            <person name="Martin F.M."/>
            <person name="Bonfante P."/>
        </authorList>
    </citation>
    <scope>NUCLEOTIDE SEQUENCE [LARGE SCALE GENOMIC DNA]</scope>
    <source>
        <strain evidence="2 3">BEG34</strain>
    </source>
</reference>
<dbReference type="AlphaFoldDB" id="A0A8H4AXH8"/>
<protein>
    <submittedName>
        <fullName evidence="2">F-box domain-containing protein</fullName>
    </submittedName>
</protein>
<evidence type="ECO:0000313" key="2">
    <source>
        <dbReference type="EMBL" id="KAF0541991.1"/>
    </source>
</evidence>
<dbReference type="EMBL" id="WTPW01000146">
    <property type="protein sequence ID" value="KAF0541991.1"/>
    <property type="molecule type" value="Genomic_DNA"/>
</dbReference>
<dbReference type="Gene3D" id="3.80.10.10">
    <property type="entry name" value="Ribonuclease Inhibitor"/>
    <property type="match status" value="1"/>
</dbReference>
<keyword evidence="3" id="KW-1185">Reference proteome</keyword>
<dbReference type="Pfam" id="PF12937">
    <property type="entry name" value="F-box-like"/>
    <property type="match status" value="1"/>
</dbReference>
<dbReference type="OrthoDB" id="10257471at2759"/>
<dbReference type="CDD" id="cd09917">
    <property type="entry name" value="F-box_SF"/>
    <property type="match status" value="1"/>
</dbReference>
<sequence>MITLPNECYYEIFNNLCHDYKNLFSCALVNRQWCRIIIPILWRKPNLKDIRVIRIFLLTLNENELAPLIPFKINFPNHPKPLFEYTNYITSINNSLHDGVMNWLVYEGFKMHAAPDVESSLIAMILRTSENLKSLIINEIICNQLVFENLYENTTVLSISLCKIRDDYKSKRK</sequence>
<proteinExistence type="predicted"/>
<name>A0A8H4AXH8_GIGMA</name>
<gene>
    <name evidence="2" type="ORF">F8M41_004861</name>
</gene>
<dbReference type="Proteomes" id="UP000439903">
    <property type="component" value="Unassembled WGS sequence"/>
</dbReference>
<dbReference type="SUPFAM" id="SSF81383">
    <property type="entry name" value="F-box domain"/>
    <property type="match status" value="1"/>
</dbReference>
<evidence type="ECO:0000259" key="1">
    <source>
        <dbReference type="Pfam" id="PF12937"/>
    </source>
</evidence>
<evidence type="ECO:0000313" key="3">
    <source>
        <dbReference type="Proteomes" id="UP000439903"/>
    </source>
</evidence>
<dbReference type="InterPro" id="IPR036047">
    <property type="entry name" value="F-box-like_dom_sf"/>
</dbReference>
<comment type="caution">
    <text evidence="2">The sequence shown here is derived from an EMBL/GenBank/DDBJ whole genome shotgun (WGS) entry which is preliminary data.</text>
</comment>
<accession>A0A8H4AXH8</accession>
<dbReference type="InterPro" id="IPR032675">
    <property type="entry name" value="LRR_dom_sf"/>
</dbReference>